<dbReference type="SUPFAM" id="SSF46785">
    <property type="entry name" value="Winged helix' DNA-binding domain"/>
    <property type="match status" value="1"/>
</dbReference>
<dbReference type="NCBIfam" id="NF011573">
    <property type="entry name" value="PRK14997.1"/>
    <property type="match status" value="1"/>
</dbReference>
<dbReference type="Pfam" id="PF00126">
    <property type="entry name" value="HTH_1"/>
    <property type="match status" value="1"/>
</dbReference>
<dbReference type="InterPro" id="IPR005119">
    <property type="entry name" value="LysR_subst-bd"/>
</dbReference>
<name>A0A841M5H1_9HYPH</name>
<reference evidence="6 7" key="1">
    <citation type="submission" date="2020-08" db="EMBL/GenBank/DDBJ databases">
        <title>Genomic Encyclopedia of Type Strains, Phase IV (KMG-IV): sequencing the most valuable type-strain genomes for metagenomic binning, comparative biology and taxonomic classification.</title>
        <authorList>
            <person name="Goeker M."/>
        </authorList>
    </citation>
    <scope>NUCLEOTIDE SEQUENCE [LARGE SCALE GENOMIC DNA]</scope>
    <source>
        <strain evidence="6 7">DSM 22336</strain>
    </source>
</reference>
<dbReference type="PANTHER" id="PTHR30537">
    <property type="entry name" value="HTH-TYPE TRANSCRIPTIONAL REGULATOR"/>
    <property type="match status" value="1"/>
</dbReference>
<sequence length="315" mass="35400">MQDLNDFRLFVDVVEQNGFSAAARKLGLPRSRLSRRIGLLEESLGVRLIQRSTRQFIVTDIGQEFYHHCKAMVIEADAARDVIHRVHSEPQGTIKINCPPSLLYLQVGEITARFMTQYPKVNIILDNTNRRVDVIREGYDLVFRVRFQPLEDSDLIISNLGSSTQRLVASPDLLAHCMARPMVPADLSVMPSFAWGPTQGEHTWCLDGPDGASIKIPYSPRLVTEDMVTLKHAALAGVGVCQLPTIMVHDDLKAGRLIDILPQWTPRAGIVHAVFPSRRGLLPSVRKLLDFMAKEYAILSEIEAQYLRDLGQLQR</sequence>
<dbReference type="FunFam" id="1.10.10.10:FF:000001">
    <property type="entry name" value="LysR family transcriptional regulator"/>
    <property type="match status" value="1"/>
</dbReference>
<keyword evidence="4" id="KW-0804">Transcription</keyword>
<keyword evidence="3 6" id="KW-0238">DNA-binding</keyword>
<dbReference type="GO" id="GO:0006351">
    <property type="term" value="P:DNA-templated transcription"/>
    <property type="evidence" value="ECO:0007669"/>
    <property type="project" value="TreeGrafter"/>
</dbReference>
<protein>
    <submittedName>
        <fullName evidence="6">DNA-binding transcriptional LysR family regulator</fullName>
    </submittedName>
</protein>
<dbReference type="AlphaFoldDB" id="A0A841M5H1"/>
<keyword evidence="7" id="KW-1185">Reference proteome</keyword>
<organism evidence="6 7">
    <name type="scientific">Paenochrobactrum gallinarii</name>
    <dbReference type="NCBI Taxonomy" id="643673"/>
    <lineage>
        <taxon>Bacteria</taxon>
        <taxon>Pseudomonadati</taxon>
        <taxon>Pseudomonadota</taxon>
        <taxon>Alphaproteobacteria</taxon>
        <taxon>Hyphomicrobiales</taxon>
        <taxon>Brucellaceae</taxon>
        <taxon>Paenochrobactrum</taxon>
    </lineage>
</organism>
<feature type="domain" description="HTH lysR-type" evidence="5">
    <location>
        <begin position="1"/>
        <end position="59"/>
    </location>
</feature>
<dbReference type="RefSeq" id="WP_184222723.1">
    <property type="nucleotide sequence ID" value="NZ_JACIIU010000008.1"/>
</dbReference>
<evidence type="ECO:0000256" key="3">
    <source>
        <dbReference type="ARBA" id="ARBA00023125"/>
    </source>
</evidence>
<accession>A0A841M5H1</accession>
<keyword evidence="2" id="KW-0805">Transcription regulation</keyword>
<evidence type="ECO:0000313" key="6">
    <source>
        <dbReference type="EMBL" id="MBB6261398.1"/>
    </source>
</evidence>
<evidence type="ECO:0000313" key="7">
    <source>
        <dbReference type="Proteomes" id="UP000555393"/>
    </source>
</evidence>
<evidence type="ECO:0000259" key="5">
    <source>
        <dbReference type="PROSITE" id="PS50931"/>
    </source>
</evidence>
<comment type="similarity">
    <text evidence="1">Belongs to the LysR transcriptional regulatory family.</text>
</comment>
<dbReference type="GO" id="GO:0043565">
    <property type="term" value="F:sequence-specific DNA binding"/>
    <property type="evidence" value="ECO:0007669"/>
    <property type="project" value="TreeGrafter"/>
</dbReference>
<dbReference type="Proteomes" id="UP000555393">
    <property type="component" value="Unassembled WGS sequence"/>
</dbReference>
<dbReference type="InterPro" id="IPR036388">
    <property type="entry name" value="WH-like_DNA-bd_sf"/>
</dbReference>
<dbReference type="Pfam" id="PF03466">
    <property type="entry name" value="LysR_substrate"/>
    <property type="match status" value="1"/>
</dbReference>
<dbReference type="SUPFAM" id="SSF53850">
    <property type="entry name" value="Periplasmic binding protein-like II"/>
    <property type="match status" value="1"/>
</dbReference>
<dbReference type="Gene3D" id="1.10.10.10">
    <property type="entry name" value="Winged helix-like DNA-binding domain superfamily/Winged helix DNA-binding domain"/>
    <property type="match status" value="1"/>
</dbReference>
<gene>
    <name evidence="6" type="ORF">FHS77_001953</name>
</gene>
<evidence type="ECO:0000256" key="1">
    <source>
        <dbReference type="ARBA" id="ARBA00009437"/>
    </source>
</evidence>
<dbReference type="CDD" id="cd08473">
    <property type="entry name" value="PBP2_CrgA_like_4"/>
    <property type="match status" value="1"/>
</dbReference>
<evidence type="ECO:0000256" key="4">
    <source>
        <dbReference type="ARBA" id="ARBA00023163"/>
    </source>
</evidence>
<dbReference type="InterPro" id="IPR058163">
    <property type="entry name" value="LysR-type_TF_proteobact-type"/>
</dbReference>
<dbReference type="PANTHER" id="PTHR30537:SF31">
    <property type="entry name" value="TRANSCRIPTIONAL REGULATOR, LYSR FAMILY"/>
    <property type="match status" value="1"/>
</dbReference>
<dbReference type="InterPro" id="IPR000847">
    <property type="entry name" value="LysR_HTH_N"/>
</dbReference>
<dbReference type="PROSITE" id="PS50931">
    <property type="entry name" value="HTH_LYSR"/>
    <property type="match status" value="1"/>
</dbReference>
<dbReference type="InterPro" id="IPR036390">
    <property type="entry name" value="WH_DNA-bd_sf"/>
</dbReference>
<dbReference type="Gene3D" id="3.40.190.290">
    <property type="match status" value="1"/>
</dbReference>
<evidence type="ECO:0000256" key="2">
    <source>
        <dbReference type="ARBA" id="ARBA00023015"/>
    </source>
</evidence>
<proteinExistence type="inferred from homology"/>
<dbReference type="EMBL" id="JACIIU010000008">
    <property type="protein sequence ID" value="MBB6261398.1"/>
    <property type="molecule type" value="Genomic_DNA"/>
</dbReference>
<comment type="caution">
    <text evidence="6">The sequence shown here is derived from an EMBL/GenBank/DDBJ whole genome shotgun (WGS) entry which is preliminary data.</text>
</comment>
<dbReference type="GO" id="GO:0003700">
    <property type="term" value="F:DNA-binding transcription factor activity"/>
    <property type="evidence" value="ECO:0007669"/>
    <property type="project" value="InterPro"/>
</dbReference>